<dbReference type="PRINTS" id="PR00452">
    <property type="entry name" value="SH3DOMAIN"/>
</dbReference>
<dbReference type="PANTHER" id="PTHR45827">
    <property type="entry name" value="SORTING NEXIN"/>
    <property type="match status" value="1"/>
</dbReference>
<dbReference type="PANTHER" id="PTHR45827:SF1">
    <property type="entry name" value="SORTING NEXIN"/>
    <property type="match status" value="1"/>
</dbReference>
<proteinExistence type="predicted"/>
<feature type="domain" description="SH3" evidence="4">
    <location>
        <begin position="1"/>
        <end position="63"/>
    </location>
</feature>
<evidence type="ECO:0000256" key="2">
    <source>
        <dbReference type="PROSITE-ProRule" id="PRU00192"/>
    </source>
</evidence>
<protein>
    <submittedName>
        <fullName evidence="5">Sorting nexin</fullName>
    </submittedName>
</protein>
<evidence type="ECO:0000256" key="3">
    <source>
        <dbReference type="SAM" id="MobiDB-lite"/>
    </source>
</evidence>
<sequence>MAYAIALFDFEGEEENELGFNKGAKIIITQTYDDSDWTAGYLDGDPNKSQGLFPTNYVEFHNKEKIETNTEKNESKIPVQEEINNTQKKAKKENPKQTLSSEKSSSSLENKPLQSYEILDNFKWKTEKQPPSLEIVKVHEKGLISKTQHFEIKMDNSNVKTLTWEDILWLRSIYTKHYPNVCTSPLLDLKPTSRKHFSTILKCRKLTTQQFLYRITEHPLLSQTDVIPTLFNTSDKKSFKKAKKEIEKKSQIFWKTVHHNFPVPDTKLSQQIDLFRKNLIEHSKSINNIYHQHKFLSIDKYNELYKQLQSLSDIYNHWSAIPFDWRNEIPENCPQINEPLKKSLAAMSQVFKEISNSYLEHGKSEMDLLELFLLEYEQMYSCFKKPFNERDRSQLYYHEKEQQQLNFEKKTIVSEKDNEKIEKLRKNTTESKKRADTITYITLVESEYFRKTRIRDTKQKLGSYIDLQIDLFQDFVKKFTEVKNVISNIPIEFDNKIN</sequence>
<dbReference type="CDD" id="cd00174">
    <property type="entry name" value="SH3"/>
    <property type="match status" value="1"/>
</dbReference>
<dbReference type="Gene3D" id="1.20.1270.60">
    <property type="entry name" value="Arfaptin homology (AH) domain/BAR domain"/>
    <property type="match status" value="1"/>
</dbReference>
<gene>
    <name evidence="5" type="ORF">M0813_10604</name>
</gene>
<evidence type="ECO:0000313" key="5">
    <source>
        <dbReference type="EMBL" id="KAJ6226730.1"/>
    </source>
</evidence>
<keyword evidence="6" id="KW-1185">Reference proteome</keyword>
<dbReference type="Pfam" id="PF00018">
    <property type="entry name" value="SH3_1"/>
    <property type="match status" value="1"/>
</dbReference>
<dbReference type="EMBL" id="JAOAOG010000340">
    <property type="protein sequence ID" value="KAJ6226730.1"/>
    <property type="molecule type" value="Genomic_DNA"/>
</dbReference>
<dbReference type="InterPro" id="IPR036028">
    <property type="entry name" value="SH3-like_dom_sf"/>
</dbReference>
<organism evidence="5 6">
    <name type="scientific">Anaeramoeba flamelloides</name>
    <dbReference type="NCBI Taxonomy" id="1746091"/>
    <lineage>
        <taxon>Eukaryota</taxon>
        <taxon>Metamonada</taxon>
        <taxon>Anaeramoebidae</taxon>
        <taxon>Anaeramoeba</taxon>
    </lineage>
</organism>
<reference evidence="5" key="1">
    <citation type="submission" date="2022-08" db="EMBL/GenBank/DDBJ databases">
        <title>Novel sulfate-reducing endosymbionts in the free-living metamonad Anaeramoeba.</title>
        <authorList>
            <person name="Jerlstrom-Hultqvist J."/>
            <person name="Cepicka I."/>
            <person name="Gallot-Lavallee L."/>
            <person name="Salas-Leiva D."/>
            <person name="Curtis B.A."/>
            <person name="Zahonova K."/>
            <person name="Pipaliya S."/>
            <person name="Dacks J."/>
            <person name="Roger A.J."/>
        </authorList>
    </citation>
    <scope>NUCLEOTIDE SEQUENCE</scope>
    <source>
        <strain evidence="5">Schooner1</strain>
    </source>
</reference>
<dbReference type="SUPFAM" id="SSF50044">
    <property type="entry name" value="SH3-domain"/>
    <property type="match status" value="1"/>
</dbReference>
<evidence type="ECO:0000259" key="4">
    <source>
        <dbReference type="PROSITE" id="PS50002"/>
    </source>
</evidence>
<keyword evidence="1 2" id="KW-0728">SH3 domain</keyword>
<dbReference type="InterPro" id="IPR027267">
    <property type="entry name" value="AH/BAR_dom_sf"/>
</dbReference>
<name>A0ABQ8X3E7_9EUKA</name>
<evidence type="ECO:0000256" key="1">
    <source>
        <dbReference type="ARBA" id="ARBA00022443"/>
    </source>
</evidence>
<comment type="caution">
    <text evidence="5">The sequence shown here is derived from an EMBL/GenBank/DDBJ whole genome shotgun (WGS) entry which is preliminary data.</text>
</comment>
<dbReference type="SMART" id="SM00326">
    <property type="entry name" value="SH3"/>
    <property type="match status" value="1"/>
</dbReference>
<dbReference type="Proteomes" id="UP001150062">
    <property type="component" value="Unassembled WGS sequence"/>
</dbReference>
<evidence type="ECO:0000313" key="6">
    <source>
        <dbReference type="Proteomes" id="UP001150062"/>
    </source>
</evidence>
<dbReference type="InterPro" id="IPR019497">
    <property type="entry name" value="Sorting_nexin_WASP-bd-dom"/>
</dbReference>
<dbReference type="PROSITE" id="PS50002">
    <property type="entry name" value="SH3"/>
    <property type="match status" value="1"/>
</dbReference>
<dbReference type="InterPro" id="IPR001452">
    <property type="entry name" value="SH3_domain"/>
</dbReference>
<dbReference type="Pfam" id="PF10456">
    <property type="entry name" value="BAR_3_WASP_bdg"/>
    <property type="match status" value="1"/>
</dbReference>
<feature type="region of interest" description="Disordered" evidence="3">
    <location>
        <begin position="67"/>
        <end position="110"/>
    </location>
</feature>
<feature type="compositionally biased region" description="Low complexity" evidence="3">
    <location>
        <begin position="99"/>
        <end position="109"/>
    </location>
</feature>
<accession>A0ABQ8X3E7</accession>
<dbReference type="Gene3D" id="2.30.30.40">
    <property type="entry name" value="SH3 Domains"/>
    <property type="match status" value="1"/>
</dbReference>